<proteinExistence type="predicted"/>
<evidence type="ECO:0000259" key="5">
    <source>
        <dbReference type="PROSITE" id="PS50089"/>
    </source>
</evidence>
<dbReference type="InterPro" id="IPR001841">
    <property type="entry name" value="Znf_RING"/>
</dbReference>
<dbReference type="InterPro" id="IPR051637">
    <property type="entry name" value="Ank_repeat_dom-contain_49"/>
</dbReference>
<keyword evidence="4" id="KW-0479">Metal-binding</keyword>
<dbReference type="PROSITE" id="PS50088">
    <property type="entry name" value="ANK_REPEAT"/>
    <property type="match status" value="2"/>
</dbReference>
<feature type="repeat" description="ANK" evidence="3">
    <location>
        <begin position="75"/>
        <end position="99"/>
    </location>
</feature>
<gene>
    <name evidence="6" type="ORF">HID58_075097</name>
</gene>
<dbReference type="SUPFAM" id="SSF48403">
    <property type="entry name" value="Ankyrin repeat"/>
    <property type="match status" value="1"/>
</dbReference>
<comment type="caution">
    <text evidence="6">The sequence shown here is derived from an EMBL/GenBank/DDBJ whole genome shotgun (WGS) entry which is preliminary data.</text>
</comment>
<dbReference type="InterPro" id="IPR002110">
    <property type="entry name" value="Ankyrin_rpt"/>
</dbReference>
<dbReference type="Proteomes" id="UP000824890">
    <property type="component" value="Unassembled WGS sequence"/>
</dbReference>
<feature type="domain" description="RING-type" evidence="5">
    <location>
        <begin position="332"/>
        <end position="371"/>
    </location>
</feature>
<keyword evidence="4" id="KW-0863">Zinc-finger</keyword>
<reference evidence="6 7" key="1">
    <citation type="submission" date="2021-05" db="EMBL/GenBank/DDBJ databases">
        <title>Genome Assembly of Synthetic Allotetraploid Brassica napus Reveals Homoeologous Exchanges between Subgenomes.</title>
        <authorList>
            <person name="Davis J.T."/>
        </authorList>
    </citation>
    <scope>NUCLEOTIDE SEQUENCE [LARGE SCALE GENOMIC DNA]</scope>
    <source>
        <strain evidence="7">cv. Da-Ae</strain>
        <tissue evidence="6">Seedling</tissue>
    </source>
</reference>
<dbReference type="CDD" id="cd23129">
    <property type="entry name" value="RING-HC_XBAT35-like"/>
    <property type="match status" value="1"/>
</dbReference>
<dbReference type="PROSITE" id="PS50089">
    <property type="entry name" value="ZF_RING_2"/>
    <property type="match status" value="1"/>
</dbReference>
<dbReference type="Pfam" id="PF00023">
    <property type="entry name" value="Ank"/>
    <property type="match status" value="1"/>
</dbReference>
<organism evidence="6 7">
    <name type="scientific">Brassica napus</name>
    <name type="common">Rape</name>
    <dbReference type="NCBI Taxonomy" id="3708"/>
    <lineage>
        <taxon>Eukaryota</taxon>
        <taxon>Viridiplantae</taxon>
        <taxon>Streptophyta</taxon>
        <taxon>Embryophyta</taxon>
        <taxon>Tracheophyta</taxon>
        <taxon>Spermatophyta</taxon>
        <taxon>Magnoliopsida</taxon>
        <taxon>eudicotyledons</taxon>
        <taxon>Gunneridae</taxon>
        <taxon>Pentapetalae</taxon>
        <taxon>rosids</taxon>
        <taxon>malvids</taxon>
        <taxon>Brassicales</taxon>
        <taxon>Brassicaceae</taxon>
        <taxon>Brassiceae</taxon>
        <taxon>Brassica</taxon>
    </lineage>
</organism>
<name>A0ABQ7YIQ9_BRANA</name>
<dbReference type="PANTHER" id="PTHR24180:SF29">
    <property type="entry name" value="E3 UBIQUITIN-PROTEIN LIGASE XBAT35-RELATED"/>
    <property type="match status" value="1"/>
</dbReference>
<evidence type="ECO:0000256" key="4">
    <source>
        <dbReference type="PROSITE-ProRule" id="PRU00175"/>
    </source>
</evidence>
<dbReference type="PROSITE" id="PS50297">
    <property type="entry name" value="ANK_REP_REGION"/>
    <property type="match status" value="2"/>
</dbReference>
<keyword evidence="7" id="KW-1185">Reference proteome</keyword>
<dbReference type="Gene3D" id="3.30.40.10">
    <property type="entry name" value="Zinc/RING finger domain, C3HC4 (zinc finger)"/>
    <property type="match status" value="1"/>
</dbReference>
<dbReference type="InterPro" id="IPR036770">
    <property type="entry name" value="Ankyrin_rpt-contain_sf"/>
</dbReference>
<evidence type="ECO:0000256" key="3">
    <source>
        <dbReference type="PROSITE-ProRule" id="PRU00023"/>
    </source>
</evidence>
<keyword evidence="1" id="KW-0677">Repeat</keyword>
<sequence>MGQMQSKEKLMFNHVRSGNVEGIRALCLEGANLEWMDKEGNTPLILACKKSKLYDVAQTLIELGANVNSHPPAPRDATPLYHAARRGLEKTVKLLLSNGGKCFSSLTTKGGPKHRQVRHSLNYDCQTPLQQARYYKYTKVVRAIEDMIVLKNHICVFSGWMREFYGPSLLGVFAPQLLSRRVWVVIIPTSSIYPKPYKFELVVYASLKDAQPRVVMALRNPHLKEPEEMHPNTSVTIVDNDNTKKKSLKLAPSIEEGRQQLKWFCDACKGIPQPVRPPVVVQTVLPSAPPLADYDTEAVEEGPMHYPLSGSTTPSASVGGGNTEDGGSSGQCLICMDAPSDGICVPCGHVAGCMSCLTQIKSHASECPICRANIHQVMKVYRV</sequence>
<dbReference type="EMBL" id="JAGKQM010000017">
    <property type="protein sequence ID" value="KAH0868075.1"/>
    <property type="molecule type" value="Genomic_DNA"/>
</dbReference>
<evidence type="ECO:0000313" key="6">
    <source>
        <dbReference type="EMBL" id="KAH0868075.1"/>
    </source>
</evidence>
<dbReference type="Pfam" id="PF12796">
    <property type="entry name" value="Ank_2"/>
    <property type="match status" value="1"/>
</dbReference>
<accession>A0ABQ7YIQ9</accession>
<evidence type="ECO:0000313" key="7">
    <source>
        <dbReference type="Proteomes" id="UP000824890"/>
    </source>
</evidence>
<dbReference type="PANTHER" id="PTHR24180">
    <property type="entry name" value="CYCLIN-DEPENDENT KINASE INHIBITOR 2C-RELATED"/>
    <property type="match status" value="1"/>
</dbReference>
<dbReference type="SMART" id="SM00248">
    <property type="entry name" value="ANK"/>
    <property type="match status" value="2"/>
</dbReference>
<dbReference type="Pfam" id="PF13920">
    <property type="entry name" value="zf-C3HC4_3"/>
    <property type="match status" value="1"/>
</dbReference>
<keyword evidence="2 3" id="KW-0040">ANK repeat</keyword>
<protein>
    <recommendedName>
        <fullName evidence="5">RING-type domain-containing protein</fullName>
    </recommendedName>
</protein>
<evidence type="ECO:0000256" key="2">
    <source>
        <dbReference type="ARBA" id="ARBA00023043"/>
    </source>
</evidence>
<feature type="repeat" description="ANK" evidence="3">
    <location>
        <begin position="39"/>
        <end position="72"/>
    </location>
</feature>
<dbReference type="Gene3D" id="1.25.40.20">
    <property type="entry name" value="Ankyrin repeat-containing domain"/>
    <property type="match status" value="1"/>
</dbReference>
<dbReference type="SUPFAM" id="SSF57850">
    <property type="entry name" value="RING/U-box"/>
    <property type="match status" value="1"/>
</dbReference>
<keyword evidence="4" id="KW-0862">Zinc</keyword>
<dbReference type="InterPro" id="IPR013083">
    <property type="entry name" value="Znf_RING/FYVE/PHD"/>
</dbReference>
<evidence type="ECO:0000256" key="1">
    <source>
        <dbReference type="ARBA" id="ARBA00022737"/>
    </source>
</evidence>